<dbReference type="Proteomes" id="UP000434052">
    <property type="component" value="Unassembled WGS sequence"/>
</dbReference>
<name>A0A6P1ZDK2_9BACT</name>
<keyword evidence="2" id="KW-0813">Transport</keyword>
<dbReference type="PANTHER" id="PTHR43335">
    <property type="entry name" value="ABC TRANSPORTER, ATP-BINDING PROTEIN"/>
    <property type="match status" value="1"/>
</dbReference>
<feature type="domain" description="ABC transporter" evidence="5">
    <location>
        <begin position="2"/>
        <end position="229"/>
    </location>
</feature>
<comment type="caution">
    <text evidence="6">The sequence shown here is derived from an EMBL/GenBank/DDBJ whole genome shotgun (WGS) entry which is preliminary data.</text>
</comment>
<dbReference type="Gene3D" id="3.40.50.300">
    <property type="entry name" value="P-loop containing nucleotide triphosphate hydrolases"/>
    <property type="match status" value="1"/>
</dbReference>
<dbReference type="RefSeq" id="WP_144306346.1">
    <property type="nucleotide sequence ID" value="NZ_QMIF01000011.1"/>
</dbReference>
<evidence type="ECO:0000259" key="5">
    <source>
        <dbReference type="PROSITE" id="PS50893"/>
    </source>
</evidence>
<reference evidence="6 7" key="1">
    <citation type="submission" date="2018-06" db="EMBL/GenBank/DDBJ databases">
        <title>Complete genome of Desulfovibrio marinus P48SEP.</title>
        <authorList>
            <person name="Crispim J.S."/>
            <person name="Vidigal P.M.P."/>
            <person name="Silva L.C.F."/>
            <person name="Araujo L.C."/>
            <person name="Laguardia C.N."/>
            <person name="Dias R.S."/>
            <person name="Sousa M.P."/>
            <person name="Paula S.O."/>
            <person name="Silva C."/>
        </authorList>
    </citation>
    <scope>NUCLEOTIDE SEQUENCE [LARGE SCALE GENOMIC DNA]</scope>
    <source>
        <strain evidence="6 7">P48SEP</strain>
    </source>
</reference>
<evidence type="ECO:0000256" key="3">
    <source>
        <dbReference type="ARBA" id="ARBA00022741"/>
    </source>
</evidence>
<dbReference type="InterPro" id="IPR003593">
    <property type="entry name" value="AAA+_ATPase"/>
</dbReference>
<dbReference type="GO" id="GO:0005524">
    <property type="term" value="F:ATP binding"/>
    <property type="evidence" value="ECO:0007669"/>
    <property type="project" value="UniProtKB-KW"/>
</dbReference>
<dbReference type="SMART" id="SM00382">
    <property type="entry name" value="AAA"/>
    <property type="match status" value="1"/>
</dbReference>
<accession>A0A6P1ZDK2</accession>
<dbReference type="SUPFAM" id="SSF52540">
    <property type="entry name" value="P-loop containing nucleoside triphosphate hydrolases"/>
    <property type="match status" value="1"/>
</dbReference>
<dbReference type="OrthoDB" id="9809450at2"/>
<dbReference type="EMBL" id="QMIF01000011">
    <property type="protein sequence ID" value="TVM32335.1"/>
    <property type="molecule type" value="Genomic_DNA"/>
</dbReference>
<dbReference type="PROSITE" id="PS50893">
    <property type="entry name" value="ABC_TRANSPORTER_2"/>
    <property type="match status" value="1"/>
</dbReference>
<dbReference type="Pfam" id="PF00005">
    <property type="entry name" value="ABC_tran"/>
    <property type="match status" value="1"/>
</dbReference>
<dbReference type="InterPro" id="IPR003439">
    <property type="entry name" value="ABC_transporter-like_ATP-bd"/>
</dbReference>
<evidence type="ECO:0000313" key="7">
    <source>
        <dbReference type="Proteomes" id="UP000434052"/>
    </source>
</evidence>
<dbReference type="AlphaFoldDB" id="A0A6P1ZDK2"/>
<dbReference type="GO" id="GO:0016887">
    <property type="term" value="F:ATP hydrolysis activity"/>
    <property type="evidence" value="ECO:0007669"/>
    <property type="project" value="InterPro"/>
</dbReference>
<proteinExistence type="inferred from homology"/>
<organism evidence="6 7">
    <name type="scientific">Oceanidesulfovibrio marinus</name>
    <dbReference type="NCBI Taxonomy" id="370038"/>
    <lineage>
        <taxon>Bacteria</taxon>
        <taxon>Pseudomonadati</taxon>
        <taxon>Thermodesulfobacteriota</taxon>
        <taxon>Desulfovibrionia</taxon>
        <taxon>Desulfovibrionales</taxon>
        <taxon>Desulfovibrionaceae</taxon>
        <taxon>Oceanidesulfovibrio</taxon>
    </lineage>
</organism>
<protein>
    <recommendedName>
        <fullName evidence="5">ABC transporter domain-containing protein</fullName>
    </recommendedName>
</protein>
<sequence>MLEVLNLSHTYGSTRVLHDVSFTVAEGEILGLLGPNGAGKSTTMRILTGYLQPSSGRVLFAGKDIQKEPLALRSQLGYMPENVPLYPELTVEEHLIWTARLKEAADAKGDTAAVMERCRLTEARGKLVRHLSKGFRQRVGLAQAILGPTRLLILDEPTAGLDPQQIREIRDLIRELGKDKTILLSTHILPEVELTCDRVLIINEGRIVAEGTPGGLVDTFGRHGSHIIRLDVDQADAGEALKTLDAPAWVRSVEVSYEQYGEGAFMVTTDGAADRRADIIRLATQAGYGVLEFKPAGAGLEDAFVNLVHRQAGLAENGGETQAGAQGAGS</sequence>
<dbReference type="InterPro" id="IPR027417">
    <property type="entry name" value="P-loop_NTPase"/>
</dbReference>
<evidence type="ECO:0000313" key="6">
    <source>
        <dbReference type="EMBL" id="TVM32335.1"/>
    </source>
</evidence>
<evidence type="ECO:0000256" key="4">
    <source>
        <dbReference type="ARBA" id="ARBA00022840"/>
    </source>
</evidence>
<dbReference type="PANTHER" id="PTHR43335:SF4">
    <property type="entry name" value="ABC TRANSPORTER, ATP-BINDING PROTEIN"/>
    <property type="match status" value="1"/>
</dbReference>
<evidence type="ECO:0000256" key="1">
    <source>
        <dbReference type="ARBA" id="ARBA00005417"/>
    </source>
</evidence>
<gene>
    <name evidence="6" type="ORF">DQK91_15765</name>
</gene>
<comment type="similarity">
    <text evidence="1">Belongs to the ABC transporter superfamily.</text>
</comment>
<dbReference type="CDD" id="cd03230">
    <property type="entry name" value="ABC_DR_subfamily_A"/>
    <property type="match status" value="1"/>
</dbReference>
<keyword evidence="3" id="KW-0547">Nucleotide-binding</keyword>
<evidence type="ECO:0000256" key="2">
    <source>
        <dbReference type="ARBA" id="ARBA00022448"/>
    </source>
</evidence>
<keyword evidence="4" id="KW-0067">ATP-binding</keyword>